<dbReference type="Pfam" id="PF13478">
    <property type="entry name" value="XdhC_C"/>
    <property type="match status" value="1"/>
</dbReference>
<evidence type="ECO:0000313" key="2">
    <source>
        <dbReference type="EMBL" id="MDY0407710.1"/>
    </source>
</evidence>
<protein>
    <submittedName>
        <fullName evidence="2">XdhC family protein</fullName>
    </submittedName>
</protein>
<evidence type="ECO:0000259" key="1">
    <source>
        <dbReference type="Pfam" id="PF13478"/>
    </source>
</evidence>
<reference evidence="2 3" key="1">
    <citation type="submission" date="2023-10" db="EMBL/GenBank/DDBJ databases">
        <title>Virgibacillus soli CC-YMP-6 genome.</title>
        <authorList>
            <person name="Miliotis G."/>
            <person name="Sengupta P."/>
            <person name="Hameed A."/>
            <person name="Chuvochina M."/>
            <person name="Mcdonagh F."/>
            <person name="Simpson A.C."/>
            <person name="Singh N.K."/>
            <person name="Rekha P.D."/>
            <person name="Raman K."/>
            <person name="Hugenholtz P."/>
            <person name="Venkateswaran K."/>
        </authorList>
    </citation>
    <scope>NUCLEOTIDE SEQUENCE [LARGE SCALE GENOMIC DNA]</scope>
    <source>
        <strain evidence="2 3">CC-YMP-6</strain>
    </source>
</reference>
<name>A0ABU5CQG9_9BACI</name>
<proteinExistence type="predicted"/>
<sequence>MQPKERLVIFGAEPDVPPLALMAHQVGLEVIIWDWRQSYLKQALFPNATLYGEMSITSFLKKIAFHSRDSVVIMTHNFMIDKEILQTLRMNDNIHYLGVLGPKKRTKRLLNTTSIPKSIHSPVGIAIGAEGPEEIAISILAEVIQQNRQALDKGVSSLEAGKNSRNISRSG</sequence>
<organism evidence="2 3">
    <name type="scientific">Paracerasibacillus soli</name>
    <dbReference type="NCBI Taxonomy" id="480284"/>
    <lineage>
        <taxon>Bacteria</taxon>
        <taxon>Bacillati</taxon>
        <taxon>Bacillota</taxon>
        <taxon>Bacilli</taxon>
        <taxon>Bacillales</taxon>
        <taxon>Bacillaceae</taxon>
        <taxon>Paracerasibacillus</taxon>
    </lineage>
</organism>
<dbReference type="PANTHER" id="PTHR30388">
    <property type="entry name" value="ALDEHYDE OXIDOREDUCTASE MOLYBDENUM COFACTOR ASSEMBLY PROTEIN"/>
    <property type="match status" value="1"/>
</dbReference>
<evidence type="ECO:0000313" key="3">
    <source>
        <dbReference type="Proteomes" id="UP001275315"/>
    </source>
</evidence>
<keyword evidence="3" id="KW-1185">Reference proteome</keyword>
<dbReference type="InterPro" id="IPR027051">
    <property type="entry name" value="XdhC_Rossmann_dom"/>
</dbReference>
<comment type="caution">
    <text evidence="2">The sequence shown here is derived from an EMBL/GenBank/DDBJ whole genome shotgun (WGS) entry which is preliminary data.</text>
</comment>
<dbReference type="Gene3D" id="3.40.50.720">
    <property type="entry name" value="NAD(P)-binding Rossmann-like Domain"/>
    <property type="match status" value="1"/>
</dbReference>
<dbReference type="Proteomes" id="UP001275315">
    <property type="component" value="Unassembled WGS sequence"/>
</dbReference>
<dbReference type="InterPro" id="IPR052698">
    <property type="entry name" value="MoCofactor_Util/Proc"/>
</dbReference>
<accession>A0ABU5CQG9</accession>
<dbReference type="PANTHER" id="PTHR30388:SF6">
    <property type="entry name" value="XANTHINE DEHYDROGENASE SUBUNIT A-RELATED"/>
    <property type="match status" value="1"/>
</dbReference>
<gene>
    <name evidence="2" type="ORF">RWD45_02650</name>
</gene>
<dbReference type="RefSeq" id="WP_320378502.1">
    <property type="nucleotide sequence ID" value="NZ_JAWDIQ010000001.1"/>
</dbReference>
<dbReference type="EMBL" id="JAWDIQ010000001">
    <property type="protein sequence ID" value="MDY0407710.1"/>
    <property type="molecule type" value="Genomic_DNA"/>
</dbReference>
<feature type="domain" description="XdhC Rossmann" evidence="1">
    <location>
        <begin position="7"/>
        <end position="143"/>
    </location>
</feature>